<dbReference type="PANTHER" id="PTHR43337">
    <property type="entry name" value="XANTHINE/URACIL PERMEASE C887.17-RELATED"/>
    <property type="match status" value="1"/>
</dbReference>
<dbReference type="EMBL" id="UINC01088840">
    <property type="protein sequence ID" value="SVC39418.1"/>
    <property type="molecule type" value="Genomic_DNA"/>
</dbReference>
<evidence type="ECO:0000256" key="2">
    <source>
        <dbReference type="ARBA" id="ARBA00005697"/>
    </source>
</evidence>
<name>A0A382LRX1_9ZZZZ</name>
<dbReference type="AlphaFoldDB" id="A0A382LRX1"/>
<feature type="non-terminal residue" evidence="8">
    <location>
        <position position="1"/>
    </location>
</feature>
<comment type="similarity">
    <text evidence="2">Belongs to the nucleobase:cation symporter-2 (NCS2) (TC 2.A.40) family. Azg-like subfamily.</text>
</comment>
<feature type="transmembrane region" description="Helical" evidence="7">
    <location>
        <begin position="350"/>
        <end position="366"/>
    </location>
</feature>
<evidence type="ECO:0000256" key="3">
    <source>
        <dbReference type="ARBA" id="ARBA00022448"/>
    </source>
</evidence>
<dbReference type="Pfam" id="PF00860">
    <property type="entry name" value="Xan_ur_permease"/>
    <property type="match status" value="1"/>
</dbReference>
<evidence type="ECO:0000256" key="5">
    <source>
        <dbReference type="ARBA" id="ARBA00022989"/>
    </source>
</evidence>
<proteinExistence type="inferred from homology"/>
<feature type="transmembrane region" description="Helical" evidence="7">
    <location>
        <begin position="312"/>
        <end position="338"/>
    </location>
</feature>
<evidence type="ECO:0000256" key="7">
    <source>
        <dbReference type="SAM" id="Phobius"/>
    </source>
</evidence>
<reference evidence="8" key="1">
    <citation type="submission" date="2018-05" db="EMBL/GenBank/DDBJ databases">
        <authorList>
            <person name="Lanie J.A."/>
            <person name="Ng W.-L."/>
            <person name="Kazmierczak K.M."/>
            <person name="Andrzejewski T.M."/>
            <person name="Davidsen T.M."/>
            <person name="Wayne K.J."/>
            <person name="Tettelin H."/>
            <person name="Glass J.I."/>
            <person name="Rusch D."/>
            <person name="Podicherti R."/>
            <person name="Tsui H.-C.T."/>
            <person name="Winkler M.E."/>
        </authorList>
    </citation>
    <scope>NUCLEOTIDE SEQUENCE</scope>
</reference>
<feature type="transmembrane region" description="Helical" evidence="7">
    <location>
        <begin position="37"/>
        <end position="60"/>
    </location>
</feature>
<dbReference type="InterPro" id="IPR006043">
    <property type="entry name" value="NCS2"/>
</dbReference>
<keyword evidence="3" id="KW-0813">Transport</keyword>
<comment type="subcellular location">
    <subcellularLocation>
        <location evidence="1">Endomembrane system</location>
        <topology evidence="1">Multi-pass membrane protein</topology>
    </subcellularLocation>
</comment>
<protein>
    <recommendedName>
        <fullName evidence="9">Guanine permease</fullName>
    </recommendedName>
</protein>
<dbReference type="InterPro" id="IPR045018">
    <property type="entry name" value="Azg-like"/>
</dbReference>
<feature type="transmembrane region" description="Helical" evidence="7">
    <location>
        <begin position="80"/>
        <end position="97"/>
    </location>
</feature>
<keyword evidence="5 7" id="KW-1133">Transmembrane helix</keyword>
<dbReference type="GO" id="GO:0005886">
    <property type="term" value="C:plasma membrane"/>
    <property type="evidence" value="ECO:0007669"/>
    <property type="project" value="TreeGrafter"/>
</dbReference>
<organism evidence="8">
    <name type="scientific">marine metagenome</name>
    <dbReference type="NCBI Taxonomy" id="408172"/>
    <lineage>
        <taxon>unclassified sequences</taxon>
        <taxon>metagenomes</taxon>
        <taxon>ecological metagenomes</taxon>
    </lineage>
</organism>
<dbReference type="PANTHER" id="PTHR43337:SF1">
    <property type="entry name" value="XANTHINE_URACIL PERMEASE C887.17-RELATED"/>
    <property type="match status" value="1"/>
</dbReference>
<gene>
    <name evidence="8" type="ORF">METZ01_LOCUS292272</name>
</gene>
<evidence type="ECO:0000256" key="1">
    <source>
        <dbReference type="ARBA" id="ARBA00004127"/>
    </source>
</evidence>
<keyword evidence="4 7" id="KW-0812">Transmembrane</keyword>
<feature type="transmembrane region" description="Helical" evidence="7">
    <location>
        <begin position="104"/>
        <end position="121"/>
    </location>
</feature>
<feature type="transmembrane region" description="Helical" evidence="7">
    <location>
        <begin position="6"/>
        <end position="25"/>
    </location>
</feature>
<sequence>LAAVLVEGVLFLAMSMPQIPVIGGWRSLMINSIPTDLKIATGAGIGMFLAIIGLREMGWIRDDFATLVNIGETETFQYDHGGFISMVCLILTAVLMARGQKGAIIIGIAVASVWGWATKAYDPYNDFMAGGAGWASANADWPSAAFSMPGLPEKTLMAALGALGDVGADGGTTIGMFLMVMITFLFVDIFDTAGTLYSVGRQAGYVDENDELKNSDEAFASDAAATIVGALTGTSTTTTYIESVAGVEEGGKTGLTAVTVGVLMLTGLFFSDLFQAIPTFAAALALVVIGAMMMRQAADINWADAEMALPAFITMVMMPFTYSIADGIAWGVITYVAIKIGMGKTNELNTVMWVLFGFMAMFYLGPGTEPGSNTIDWIFGLIGLN</sequence>
<evidence type="ECO:0000256" key="4">
    <source>
        <dbReference type="ARBA" id="ARBA00022692"/>
    </source>
</evidence>
<evidence type="ECO:0008006" key="9">
    <source>
        <dbReference type="Google" id="ProtNLM"/>
    </source>
</evidence>
<accession>A0A382LRX1</accession>
<evidence type="ECO:0000256" key="6">
    <source>
        <dbReference type="ARBA" id="ARBA00023136"/>
    </source>
</evidence>
<feature type="transmembrane region" description="Helical" evidence="7">
    <location>
        <begin position="273"/>
        <end position="292"/>
    </location>
</feature>
<feature type="transmembrane region" description="Helical" evidence="7">
    <location>
        <begin position="170"/>
        <end position="190"/>
    </location>
</feature>
<dbReference type="GO" id="GO:0012505">
    <property type="term" value="C:endomembrane system"/>
    <property type="evidence" value="ECO:0007669"/>
    <property type="project" value="UniProtKB-SubCell"/>
</dbReference>
<evidence type="ECO:0000313" key="8">
    <source>
        <dbReference type="EMBL" id="SVC39418.1"/>
    </source>
</evidence>
<dbReference type="GO" id="GO:0005345">
    <property type="term" value="F:purine nucleobase transmembrane transporter activity"/>
    <property type="evidence" value="ECO:0007669"/>
    <property type="project" value="TreeGrafter"/>
</dbReference>
<keyword evidence="6 7" id="KW-0472">Membrane</keyword>